<name>A0A1B1MJ04_STRLN</name>
<sequence length="49" mass="5201">MHIVAAHPEQGWNLLCDGAIVFDDTGELLPDGRVVPPHRAPAARLAMAA</sequence>
<accession>A0A1B1MJ04</accession>
<keyword evidence="2" id="KW-1185">Reference proteome</keyword>
<dbReference type="AlphaFoldDB" id="A0A1B1MJ04"/>
<dbReference type="EMBL" id="CP016438">
    <property type="protein sequence ID" value="ANS68591.1"/>
    <property type="molecule type" value="Genomic_DNA"/>
</dbReference>
<proteinExistence type="predicted"/>
<organism evidence="1 2">
    <name type="scientific">Streptomyces lincolnensis</name>
    <dbReference type="NCBI Taxonomy" id="1915"/>
    <lineage>
        <taxon>Bacteria</taxon>
        <taxon>Bacillati</taxon>
        <taxon>Actinomycetota</taxon>
        <taxon>Actinomycetes</taxon>
        <taxon>Kitasatosporales</taxon>
        <taxon>Streptomycetaceae</taxon>
        <taxon>Streptomyces</taxon>
    </lineage>
</organism>
<gene>
    <name evidence="1" type="ORF">SLINC_6367</name>
</gene>
<dbReference type="Pfam" id="PF19462">
    <property type="entry name" value="DUF5999"/>
    <property type="match status" value="1"/>
</dbReference>
<evidence type="ECO:0000313" key="2">
    <source>
        <dbReference type="Proteomes" id="UP000092598"/>
    </source>
</evidence>
<protein>
    <submittedName>
        <fullName evidence="1">Uncharacterized protein</fullName>
    </submittedName>
</protein>
<dbReference type="KEGG" id="sls:SLINC_6367"/>
<reference evidence="1 2" key="1">
    <citation type="submission" date="2016-07" db="EMBL/GenBank/DDBJ databases">
        <title>Enhancement of antibiotic productionsby engineered nitrateutilization in actinobacteria.</title>
        <authorList>
            <person name="Meng S.C."/>
        </authorList>
    </citation>
    <scope>NUCLEOTIDE SEQUENCE [LARGE SCALE GENOMIC DNA]</scope>
    <source>
        <strain evidence="1 2">NRRL 2936</strain>
    </source>
</reference>
<evidence type="ECO:0000313" key="1">
    <source>
        <dbReference type="EMBL" id="ANS68591.1"/>
    </source>
</evidence>
<dbReference type="InterPro" id="IPR046041">
    <property type="entry name" value="DUF5999"/>
</dbReference>
<dbReference type="Proteomes" id="UP000092598">
    <property type="component" value="Chromosome"/>
</dbReference>
<dbReference type="PATRIC" id="fig|1915.4.peg.7037"/>
<dbReference type="STRING" id="1915.SLINC_6367"/>